<reference evidence="1 3" key="1">
    <citation type="submission" date="2017-11" db="EMBL/GenBank/DDBJ databases">
        <title>The genome of Rhizophagus clarus HR1 reveals common genetic basis of auxotrophy among arbuscular mycorrhizal fungi.</title>
        <authorList>
            <person name="Kobayashi Y."/>
        </authorList>
    </citation>
    <scope>NUCLEOTIDE SEQUENCE [LARGE SCALE GENOMIC DNA]</scope>
    <source>
        <strain evidence="1 3">HR1</strain>
    </source>
</reference>
<evidence type="ECO:0000313" key="1">
    <source>
        <dbReference type="EMBL" id="GBB83957.1"/>
    </source>
</evidence>
<gene>
    <name evidence="2" type="ORF">RCL2_002881500</name>
    <name evidence="1" type="ORF">RclHR1_01060021</name>
</gene>
<dbReference type="AlphaFoldDB" id="A0A2Z6Q2B7"/>
<dbReference type="OrthoDB" id="2344907at2759"/>
<keyword evidence="3" id="KW-1185">Reference proteome</keyword>
<reference evidence="2" key="2">
    <citation type="submission" date="2019-10" db="EMBL/GenBank/DDBJ databases">
        <title>Conservation and host-specific expression of non-tandemly repeated heterogenous ribosome RNA gene in arbuscular mycorrhizal fungi.</title>
        <authorList>
            <person name="Maeda T."/>
            <person name="Kobayashi Y."/>
            <person name="Nakagawa T."/>
            <person name="Ezawa T."/>
            <person name="Yamaguchi K."/>
            <person name="Bino T."/>
            <person name="Nishimoto Y."/>
            <person name="Shigenobu S."/>
            <person name="Kawaguchi M."/>
        </authorList>
    </citation>
    <scope>NUCLEOTIDE SEQUENCE</scope>
    <source>
        <strain evidence="2">HR1</strain>
    </source>
</reference>
<name>A0A2Z6Q2B7_9GLOM</name>
<evidence type="ECO:0000313" key="2">
    <source>
        <dbReference type="EMBL" id="GET02436.1"/>
    </source>
</evidence>
<dbReference type="EMBL" id="BEXD01000069">
    <property type="protein sequence ID" value="GBB83957.1"/>
    <property type="molecule type" value="Genomic_DNA"/>
</dbReference>
<comment type="caution">
    <text evidence="1">The sequence shown here is derived from an EMBL/GenBank/DDBJ whole genome shotgun (WGS) entry which is preliminary data.</text>
</comment>
<proteinExistence type="predicted"/>
<keyword evidence="2" id="KW-0808">Transferase</keyword>
<keyword evidence="2" id="KW-0418">Kinase</keyword>
<protein>
    <submittedName>
        <fullName evidence="2">Kinase-like domain-containing protein</fullName>
    </submittedName>
</protein>
<dbReference type="Proteomes" id="UP000247702">
    <property type="component" value="Unassembled WGS sequence"/>
</dbReference>
<dbReference type="Proteomes" id="UP000615446">
    <property type="component" value="Unassembled WGS sequence"/>
</dbReference>
<evidence type="ECO:0000313" key="3">
    <source>
        <dbReference type="Proteomes" id="UP000247702"/>
    </source>
</evidence>
<organism evidence="1 3">
    <name type="scientific">Rhizophagus clarus</name>
    <dbReference type="NCBI Taxonomy" id="94130"/>
    <lineage>
        <taxon>Eukaryota</taxon>
        <taxon>Fungi</taxon>
        <taxon>Fungi incertae sedis</taxon>
        <taxon>Mucoromycota</taxon>
        <taxon>Glomeromycotina</taxon>
        <taxon>Glomeromycetes</taxon>
        <taxon>Glomerales</taxon>
        <taxon>Glomeraceae</taxon>
        <taxon>Rhizophagus</taxon>
    </lineage>
</organism>
<accession>A0A2Z6Q2B7</accession>
<dbReference type="GO" id="GO:0016301">
    <property type="term" value="F:kinase activity"/>
    <property type="evidence" value="ECO:0007669"/>
    <property type="project" value="UniProtKB-KW"/>
</dbReference>
<dbReference type="EMBL" id="BLAL01000311">
    <property type="protein sequence ID" value="GET02436.1"/>
    <property type="molecule type" value="Genomic_DNA"/>
</dbReference>
<sequence>MGCKISKSKYSDYEIAPSSPSSEHNEKSIASIIDAYELAFRLEQQYYSSVKVSRKKDYVDIFEELTYEINKQQKALKSDNLFWIIYDQFDNLSYHSKSGNAFNYSAVWKSADLNKSKDWNVLLKELKNSSHMTQNDLKLIVAELECDKKNPVEVYGISQNPKTLNYVIVMDSRN</sequence>